<accession>A0A517NZU7</accession>
<dbReference type="InterPro" id="IPR029052">
    <property type="entry name" value="Metallo-depent_PP-like"/>
</dbReference>
<dbReference type="InterPro" id="IPR006186">
    <property type="entry name" value="Ser/Thr-sp_prot-phosphatase"/>
</dbReference>
<keyword evidence="4" id="KW-1185">Reference proteome</keyword>
<dbReference type="GO" id="GO:0004722">
    <property type="term" value="F:protein serine/threonine phosphatase activity"/>
    <property type="evidence" value="ECO:0007669"/>
    <property type="project" value="UniProtKB-EC"/>
</dbReference>
<dbReference type="PANTHER" id="PTHR42850:SF4">
    <property type="entry name" value="ZINC-DEPENDENT ENDOPOLYPHOSPHATASE"/>
    <property type="match status" value="1"/>
</dbReference>
<gene>
    <name evidence="3" type="primary">pphA_2</name>
    <name evidence="3" type="ORF">K239x_46570</name>
</gene>
<sequence>MRRFVIGDIHGCAKSLRTLIETIAPSADDEIVFLGDYVDRGPSSRDVVEQIVQLKEQCRVVALRGNHEIMLMAAAFGGVDSTAWMNGGGLATVSSYGGSLRKMPVTHITFFQELRPYYETENEIFVHAGYNPQLPMREQLDSTIYWTHLPDPAPAPHRSGKRVFVGHTPQPFGQILNLEHLVCVDTYCFGNGYLSAMDIDTGDVIQVDRHGHLRRDPLADFTDQLGRGWSRCKKLVLRLTRRSVAKSAENNEPNDEPADGTAEGKVRNLNASLGDR</sequence>
<dbReference type="SUPFAM" id="SSF56300">
    <property type="entry name" value="Metallo-dependent phosphatases"/>
    <property type="match status" value="1"/>
</dbReference>
<dbReference type="EMBL" id="CP036526">
    <property type="protein sequence ID" value="QDT12646.1"/>
    <property type="molecule type" value="Genomic_DNA"/>
</dbReference>
<dbReference type="GO" id="GO:0110154">
    <property type="term" value="P:RNA decapping"/>
    <property type="evidence" value="ECO:0007669"/>
    <property type="project" value="TreeGrafter"/>
</dbReference>
<feature type="region of interest" description="Disordered" evidence="1">
    <location>
        <begin position="245"/>
        <end position="276"/>
    </location>
</feature>
<dbReference type="CDD" id="cd00144">
    <property type="entry name" value="MPP_PPP_family"/>
    <property type="match status" value="1"/>
</dbReference>
<protein>
    <submittedName>
        <fullName evidence="3">Serine/threonine-protein phosphatase 1</fullName>
        <ecNumber evidence="3">3.1.3.16</ecNumber>
    </submittedName>
</protein>
<dbReference type="GO" id="GO:0005737">
    <property type="term" value="C:cytoplasm"/>
    <property type="evidence" value="ECO:0007669"/>
    <property type="project" value="TreeGrafter"/>
</dbReference>
<dbReference type="InterPro" id="IPR050126">
    <property type="entry name" value="Ap4A_hydrolase"/>
</dbReference>
<evidence type="ECO:0000313" key="3">
    <source>
        <dbReference type="EMBL" id="QDT12646.1"/>
    </source>
</evidence>
<dbReference type="AlphaFoldDB" id="A0A517NZU7"/>
<dbReference type="Proteomes" id="UP000319817">
    <property type="component" value="Chromosome"/>
</dbReference>
<feature type="domain" description="Calcineurin-like phosphoesterase" evidence="2">
    <location>
        <begin position="1"/>
        <end position="169"/>
    </location>
</feature>
<dbReference type="PRINTS" id="PR00114">
    <property type="entry name" value="STPHPHTASE"/>
</dbReference>
<dbReference type="InterPro" id="IPR004843">
    <property type="entry name" value="Calcineurin-like_PHP"/>
</dbReference>
<keyword evidence="3" id="KW-0378">Hydrolase</keyword>
<evidence type="ECO:0000313" key="4">
    <source>
        <dbReference type="Proteomes" id="UP000319817"/>
    </source>
</evidence>
<organism evidence="3 4">
    <name type="scientific">Stieleria marina</name>
    <dbReference type="NCBI Taxonomy" id="1930275"/>
    <lineage>
        <taxon>Bacteria</taxon>
        <taxon>Pseudomonadati</taxon>
        <taxon>Planctomycetota</taxon>
        <taxon>Planctomycetia</taxon>
        <taxon>Pirellulales</taxon>
        <taxon>Pirellulaceae</taxon>
        <taxon>Stieleria</taxon>
    </lineage>
</organism>
<dbReference type="Gene3D" id="3.60.21.10">
    <property type="match status" value="1"/>
</dbReference>
<evidence type="ECO:0000259" key="2">
    <source>
        <dbReference type="Pfam" id="PF00149"/>
    </source>
</evidence>
<evidence type="ECO:0000256" key="1">
    <source>
        <dbReference type="SAM" id="MobiDB-lite"/>
    </source>
</evidence>
<dbReference type="OrthoDB" id="384253at2"/>
<reference evidence="3 4" key="1">
    <citation type="submission" date="2019-02" db="EMBL/GenBank/DDBJ databases">
        <title>Deep-cultivation of Planctomycetes and their phenomic and genomic characterization uncovers novel biology.</title>
        <authorList>
            <person name="Wiegand S."/>
            <person name="Jogler M."/>
            <person name="Boedeker C."/>
            <person name="Pinto D."/>
            <person name="Vollmers J."/>
            <person name="Rivas-Marin E."/>
            <person name="Kohn T."/>
            <person name="Peeters S.H."/>
            <person name="Heuer A."/>
            <person name="Rast P."/>
            <person name="Oberbeckmann S."/>
            <person name="Bunk B."/>
            <person name="Jeske O."/>
            <person name="Meyerdierks A."/>
            <person name="Storesund J.E."/>
            <person name="Kallscheuer N."/>
            <person name="Luecker S."/>
            <person name="Lage O.M."/>
            <person name="Pohl T."/>
            <person name="Merkel B.J."/>
            <person name="Hornburger P."/>
            <person name="Mueller R.-W."/>
            <person name="Bruemmer F."/>
            <person name="Labrenz M."/>
            <person name="Spormann A.M."/>
            <person name="Op den Camp H."/>
            <person name="Overmann J."/>
            <person name="Amann R."/>
            <person name="Jetten M.S.M."/>
            <person name="Mascher T."/>
            <person name="Medema M.H."/>
            <person name="Devos D.P."/>
            <person name="Kaster A.-K."/>
            <person name="Ovreas L."/>
            <person name="Rohde M."/>
            <person name="Galperin M.Y."/>
            <person name="Jogler C."/>
        </authorList>
    </citation>
    <scope>NUCLEOTIDE SEQUENCE [LARGE SCALE GENOMIC DNA]</scope>
    <source>
        <strain evidence="3 4">K23_9</strain>
    </source>
</reference>
<dbReference type="EC" id="3.1.3.16" evidence="3"/>
<dbReference type="GO" id="GO:0008803">
    <property type="term" value="F:bis(5'-nucleosyl)-tetraphosphatase (symmetrical) activity"/>
    <property type="evidence" value="ECO:0007669"/>
    <property type="project" value="TreeGrafter"/>
</dbReference>
<name>A0A517NZU7_9BACT</name>
<dbReference type="RefSeq" id="WP_145420514.1">
    <property type="nucleotide sequence ID" value="NZ_CP036526.1"/>
</dbReference>
<dbReference type="PANTHER" id="PTHR42850">
    <property type="entry name" value="METALLOPHOSPHOESTERASE"/>
    <property type="match status" value="1"/>
</dbReference>
<dbReference type="Pfam" id="PF00149">
    <property type="entry name" value="Metallophos"/>
    <property type="match status" value="1"/>
</dbReference>
<proteinExistence type="predicted"/>